<dbReference type="RefSeq" id="WP_048473626.1">
    <property type="nucleotide sequence ID" value="NZ_JYNL01000069.1"/>
</dbReference>
<dbReference type="AlphaFoldDB" id="A0A0J6VB02"/>
<dbReference type="InterPro" id="IPR027395">
    <property type="entry name" value="WH_DNA-bd_dom"/>
</dbReference>
<keyword evidence="3" id="KW-1185">Reference proteome</keyword>
<evidence type="ECO:0000313" key="2">
    <source>
        <dbReference type="EMBL" id="KMO67384.1"/>
    </source>
</evidence>
<sequence length="124" mass="12935">MTAPRFDELIHPSTRLTLVATLAAADWADFGYLKDVLSLSDSALSKQLSVLEQAGYVLTERRLDGSRRKVRAQLTAAGRTAFDGHVAALRVIVSGGAQPSGGAGTAACTSGSPEAAFIRSNNST</sequence>
<dbReference type="SUPFAM" id="SSF46785">
    <property type="entry name" value="Winged helix' DNA-binding domain"/>
    <property type="match status" value="1"/>
</dbReference>
<accession>A0A0J6VB02</accession>
<dbReference type="Proteomes" id="UP000036513">
    <property type="component" value="Unassembled WGS sequence"/>
</dbReference>
<proteinExistence type="predicted"/>
<organism evidence="2 3">
    <name type="scientific">Mycolicibacterium chlorophenolicum</name>
    <dbReference type="NCBI Taxonomy" id="37916"/>
    <lineage>
        <taxon>Bacteria</taxon>
        <taxon>Bacillati</taxon>
        <taxon>Actinomycetota</taxon>
        <taxon>Actinomycetes</taxon>
        <taxon>Mycobacteriales</taxon>
        <taxon>Mycobacteriaceae</taxon>
        <taxon>Mycolicibacterium</taxon>
    </lineage>
</organism>
<dbReference type="STRING" id="37916.MCHLDSM_06633"/>
<dbReference type="InterPro" id="IPR036388">
    <property type="entry name" value="WH-like_DNA-bd_sf"/>
</dbReference>
<dbReference type="Pfam" id="PF13601">
    <property type="entry name" value="HTH_34"/>
    <property type="match status" value="1"/>
</dbReference>
<gene>
    <name evidence="2" type="ORF">MCHLDSM_06633</name>
</gene>
<evidence type="ECO:0000259" key="1">
    <source>
        <dbReference type="Pfam" id="PF13601"/>
    </source>
</evidence>
<dbReference type="EMBL" id="JYNL01000069">
    <property type="protein sequence ID" value="KMO67384.1"/>
    <property type="molecule type" value="Genomic_DNA"/>
</dbReference>
<name>A0A0J6VB02_9MYCO</name>
<reference evidence="2 3" key="1">
    <citation type="journal article" date="2015" name="Genome Biol. Evol.">
        <title>Characterization of Three Mycobacterium spp. with Potential Use in Bioremediation by Genome Sequencing and Comparative Genomics.</title>
        <authorList>
            <person name="Das S."/>
            <person name="Pettersson B.M."/>
            <person name="Behra P.R."/>
            <person name="Ramesh M."/>
            <person name="Dasgupta S."/>
            <person name="Bhattacharya A."/>
            <person name="Kirsebom L.A."/>
        </authorList>
    </citation>
    <scope>NUCLEOTIDE SEQUENCE [LARGE SCALE GENOMIC DNA]</scope>
    <source>
        <strain evidence="2 3">DSM 43826</strain>
    </source>
</reference>
<evidence type="ECO:0000313" key="3">
    <source>
        <dbReference type="Proteomes" id="UP000036513"/>
    </source>
</evidence>
<dbReference type="PANTHER" id="PTHR37318">
    <property type="entry name" value="BSL7504 PROTEIN"/>
    <property type="match status" value="1"/>
</dbReference>
<comment type="caution">
    <text evidence="2">The sequence shown here is derived from an EMBL/GenBank/DDBJ whole genome shotgun (WGS) entry which is preliminary data.</text>
</comment>
<protein>
    <submittedName>
        <fullName evidence="2">Helix-turn-helix domain protein</fullName>
    </submittedName>
</protein>
<feature type="domain" description="Winged helix DNA-binding" evidence="1">
    <location>
        <begin position="15"/>
        <end position="93"/>
    </location>
</feature>
<dbReference type="InterPro" id="IPR036390">
    <property type="entry name" value="WH_DNA-bd_sf"/>
</dbReference>
<dbReference type="PANTHER" id="PTHR37318:SF1">
    <property type="entry name" value="BSL7504 PROTEIN"/>
    <property type="match status" value="1"/>
</dbReference>
<dbReference type="Gene3D" id="1.10.10.10">
    <property type="entry name" value="Winged helix-like DNA-binding domain superfamily/Winged helix DNA-binding domain"/>
    <property type="match status" value="1"/>
</dbReference>